<dbReference type="Proteomes" id="UP000239001">
    <property type="component" value="Unassembled WGS sequence"/>
</dbReference>
<dbReference type="AlphaFoldDB" id="A0A2T1M1Z2"/>
<dbReference type="OrthoDB" id="573945at2"/>
<evidence type="ECO:0000313" key="1">
    <source>
        <dbReference type="EMBL" id="PSF38721.1"/>
    </source>
</evidence>
<dbReference type="RefSeq" id="WP_106455643.1">
    <property type="nucleotide sequence ID" value="NZ_PXOH01000003.1"/>
</dbReference>
<sequence length="70" mass="7933">MSVISLNAPATQQSHDTKLKASTWVKLRELPSPYSHDEALLLCKTEDGFWIAWIPDYGEIKLSPRQILGH</sequence>
<evidence type="ECO:0000313" key="2">
    <source>
        <dbReference type="Proteomes" id="UP000239001"/>
    </source>
</evidence>
<comment type="caution">
    <text evidence="1">The sequence shown here is derived from an EMBL/GenBank/DDBJ whole genome shotgun (WGS) entry which is preliminary data.</text>
</comment>
<reference evidence="1 2" key="1">
    <citation type="submission" date="2018-03" db="EMBL/GenBank/DDBJ databases">
        <title>The ancient ancestry and fast evolution of plastids.</title>
        <authorList>
            <person name="Moore K.R."/>
            <person name="Magnabosco C."/>
            <person name="Momper L."/>
            <person name="Gold D.A."/>
            <person name="Bosak T."/>
            <person name="Fournier G.P."/>
        </authorList>
    </citation>
    <scope>NUCLEOTIDE SEQUENCE [LARGE SCALE GENOMIC DNA]</scope>
    <source>
        <strain evidence="1 2">CCALA 016</strain>
    </source>
</reference>
<protein>
    <submittedName>
        <fullName evidence="1">Uncharacterized protein</fullName>
    </submittedName>
</protein>
<name>A0A2T1M1Z2_9CHRO</name>
<keyword evidence="2" id="KW-1185">Reference proteome</keyword>
<gene>
    <name evidence="1" type="ORF">C7H19_04225</name>
</gene>
<accession>A0A2T1M1Z2</accession>
<organism evidence="1 2">
    <name type="scientific">Aphanothece hegewaldii CCALA 016</name>
    <dbReference type="NCBI Taxonomy" id="2107694"/>
    <lineage>
        <taxon>Bacteria</taxon>
        <taxon>Bacillati</taxon>
        <taxon>Cyanobacteriota</taxon>
        <taxon>Cyanophyceae</taxon>
        <taxon>Oscillatoriophycideae</taxon>
        <taxon>Chroococcales</taxon>
        <taxon>Aphanothecaceae</taxon>
        <taxon>Aphanothece</taxon>
    </lineage>
</organism>
<dbReference type="EMBL" id="PXOH01000003">
    <property type="protein sequence ID" value="PSF38721.1"/>
    <property type="molecule type" value="Genomic_DNA"/>
</dbReference>
<proteinExistence type="predicted"/>
<reference evidence="1 2" key="2">
    <citation type="submission" date="2018-03" db="EMBL/GenBank/DDBJ databases">
        <authorList>
            <person name="Keele B.F."/>
        </authorList>
    </citation>
    <scope>NUCLEOTIDE SEQUENCE [LARGE SCALE GENOMIC DNA]</scope>
    <source>
        <strain evidence="1 2">CCALA 016</strain>
    </source>
</reference>